<feature type="domain" description="HTH CENPB-type" evidence="3">
    <location>
        <begin position="48"/>
        <end position="118"/>
    </location>
</feature>
<dbReference type="InterPro" id="IPR004875">
    <property type="entry name" value="DDE_SF_endonuclease_dom"/>
</dbReference>
<comment type="caution">
    <text evidence="4">The sequence shown here is derived from an EMBL/GenBank/DDBJ whole genome shotgun (WGS) entry which is preliminary data.</text>
</comment>
<reference evidence="4 5" key="1">
    <citation type="submission" date="2024-02" db="EMBL/GenBank/DDBJ databases">
        <title>First draft genome assembly of two strains of Seiridium cardinale.</title>
        <authorList>
            <person name="Emiliani G."/>
            <person name="Scali E."/>
        </authorList>
    </citation>
    <scope>NUCLEOTIDE SEQUENCE [LARGE SCALE GENOMIC DNA]</scope>
    <source>
        <strain evidence="4 5">BM-138-000479</strain>
    </source>
</reference>
<keyword evidence="5" id="KW-1185">Reference proteome</keyword>
<sequence>MEGPVENRITEAVSEARKTENQSSAARNWGVGRSTVCRRLQGGQSRQKAHSQWQRLSAIEEQFICEWVCEEEDAGRAPSRLELRAFGNAILDTHGEHHPLGKNWVGRFLSRNPDIKLKLGQGLEAARAVACTPEALKRFHDCLTRCCKRYGVDPADIVNVDEHGLQDGESKANHNSKVVGSALTGRAEVKSSSSTVWATIIEAVMGRGIRLPPMIIFTGENLQAQWFPVGELPPWSYGASPTGWSNSALFLRWVKECYLPHSQPRNATDHRILVMDGHATHLSIAALYLLKKHNVHVILIPSHSSHVAQPEDRSLFGPCKTYYREYTKGWASYDTSAPRQKQRFIRAYQEASEKAFTDKNIHAGFRVAGIYPLNVDILVNSDRIKHPNRRPPTTVRPPTPDPAEEEGNLVWVTPKKGQDLRRAARLLEPELGSSSRSFRSLTSKAARSLDQVLIAKAALEAEVTKLKEEVETLTPQPRKRVKITGDNILDNLDTIITARDQVQGRVPY</sequence>
<protein>
    <submittedName>
        <fullName evidence="4">HTH CENPB-type domain-containing protein</fullName>
    </submittedName>
</protein>
<dbReference type="Pfam" id="PF03184">
    <property type="entry name" value="DDE_1"/>
    <property type="match status" value="1"/>
</dbReference>
<keyword evidence="1" id="KW-0238">DNA-binding</keyword>
<feature type="region of interest" description="Disordered" evidence="2">
    <location>
        <begin position="384"/>
        <end position="406"/>
    </location>
</feature>
<name>A0ABR2X6J6_9PEZI</name>
<dbReference type="PROSITE" id="PS51253">
    <property type="entry name" value="HTH_CENPB"/>
    <property type="match status" value="1"/>
</dbReference>
<dbReference type="PANTHER" id="PTHR19303">
    <property type="entry name" value="TRANSPOSON"/>
    <property type="match status" value="1"/>
</dbReference>
<evidence type="ECO:0000259" key="3">
    <source>
        <dbReference type="PROSITE" id="PS51253"/>
    </source>
</evidence>
<proteinExistence type="predicted"/>
<organism evidence="4 5">
    <name type="scientific">Seiridium cardinale</name>
    <dbReference type="NCBI Taxonomy" id="138064"/>
    <lineage>
        <taxon>Eukaryota</taxon>
        <taxon>Fungi</taxon>
        <taxon>Dikarya</taxon>
        <taxon>Ascomycota</taxon>
        <taxon>Pezizomycotina</taxon>
        <taxon>Sordariomycetes</taxon>
        <taxon>Xylariomycetidae</taxon>
        <taxon>Amphisphaeriales</taxon>
        <taxon>Sporocadaceae</taxon>
        <taxon>Seiridium</taxon>
    </lineage>
</organism>
<dbReference type="InterPro" id="IPR006600">
    <property type="entry name" value="HTH_CenpB_DNA-bd_dom"/>
</dbReference>
<dbReference type="PANTHER" id="PTHR19303:SF74">
    <property type="entry name" value="POGO TRANSPOSABLE ELEMENT WITH KRAB DOMAIN"/>
    <property type="match status" value="1"/>
</dbReference>
<dbReference type="Proteomes" id="UP001465668">
    <property type="component" value="Unassembled WGS sequence"/>
</dbReference>
<gene>
    <name evidence="4" type="ORF">SCAR479_13930</name>
</gene>
<dbReference type="InterPro" id="IPR050863">
    <property type="entry name" value="CenT-Element_Derived"/>
</dbReference>
<evidence type="ECO:0000256" key="1">
    <source>
        <dbReference type="ARBA" id="ARBA00023125"/>
    </source>
</evidence>
<accession>A0ABR2X6J6</accession>
<evidence type="ECO:0000313" key="4">
    <source>
        <dbReference type="EMBL" id="KAK9769399.1"/>
    </source>
</evidence>
<dbReference type="Pfam" id="PF03221">
    <property type="entry name" value="HTH_Tnp_Tc5"/>
    <property type="match status" value="1"/>
</dbReference>
<dbReference type="EMBL" id="JARVKM010000129">
    <property type="protein sequence ID" value="KAK9769399.1"/>
    <property type="molecule type" value="Genomic_DNA"/>
</dbReference>
<evidence type="ECO:0000256" key="2">
    <source>
        <dbReference type="SAM" id="MobiDB-lite"/>
    </source>
</evidence>
<dbReference type="SMART" id="SM00674">
    <property type="entry name" value="CENPB"/>
    <property type="match status" value="1"/>
</dbReference>
<evidence type="ECO:0000313" key="5">
    <source>
        <dbReference type="Proteomes" id="UP001465668"/>
    </source>
</evidence>